<protein>
    <submittedName>
        <fullName evidence="1">Uncharacterized protein</fullName>
    </submittedName>
</protein>
<dbReference type="AlphaFoldDB" id="A0A8J2JYU9"/>
<gene>
    <name evidence="1" type="ORF">AFUS01_LOCUS15361</name>
</gene>
<comment type="caution">
    <text evidence="1">The sequence shown here is derived from an EMBL/GenBank/DDBJ whole genome shotgun (WGS) entry which is preliminary data.</text>
</comment>
<organism evidence="1 2">
    <name type="scientific">Allacma fusca</name>
    <dbReference type="NCBI Taxonomy" id="39272"/>
    <lineage>
        <taxon>Eukaryota</taxon>
        <taxon>Metazoa</taxon>
        <taxon>Ecdysozoa</taxon>
        <taxon>Arthropoda</taxon>
        <taxon>Hexapoda</taxon>
        <taxon>Collembola</taxon>
        <taxon>Symphypleona</taxon>
        <taxon>Sminthuridae</taxon>
        <taxon>Allacma</taxon>
    </lineage>
</organism>
<proteinExistence type="predicted"/>
<dbReference type="EMBL" id="CAJVCH010135663">
    <property type="protein sequence ID" value="CAG7726448.1"/>
    <property type="molecule type" value="Genomic_DNA"/>
</dbReference>
<accession>A0A8J2JYU9</accession>
<keyword evidence="2" id="KW-1185">Reference proteome</keyword>
<evidence type="ECO:0000313" key="2">
    <source>
        <dbReference type="Proteomes" id="UP000708208"/>
    </source>
</evidence>
<sequence length="187" mass="21406">MVNAIMIYRKKEETTGYFPIKILLLILCSIPALASMSPKQRLESSKLRKNSSVYSPDDFLRQGIGGENSSWPEVLLRRPSRQTHLPRNDLENGSVIPADRKSKLIHHSSSGSEEDQSRQRFGEHCECWNFSDGHIREVECSCTQLTSNMTLPQEIHRIRKYNAIIMSPVGRKPNAPNNQQRCEEAER</sequence>
<dbReference type="Proteomes" id="UP000708208">
    <property type="component" value="Unassembled WGS sequence"/>
</dbReference>
<reference evidence="1" key="1">
    <citation type="submission" date="2021-06" db="EMBL/GenBank/DDBJ databases">
        <authorList>
            <person name="Hodson N. C."/>
            <person name="Mongue J. A."/>
            <person name="Jaron S. K."/>
        </authorList>
    </citation>
    <scope>NUCLEOTIDE SEQUENCE</scope>
</reference>
<name>A0A8J2JYU9_9HEXA</name>
<evidence type="ECO:0000313" key="1">
    <source>
        <dbReference type="EMBL" id="CAG7726448.1"/>
    </source>
</evidence>